<reference evidence="1" key="1">
    <citation type="submission" date="2023-10" db="EMBL/GenBank/DDBJ databases">
        <title>A new archaeal virus that suppresses the transcription of host immunity genes.</title>
        <authorList>
            <person name="Turgeman-Grott I."/>
            <person name="Golan N."/>
            <person name="Neri U."/>
            <person name="Naki D."/>
            <person name="Altman N."/>
            <person name="Eizenshtein K."/>
            <person name="Choudhary D."/>
            <person name="Levi R."/>
            <person name="Himani H."/>
            <person name="Reshef L."/>
            <person name="Papke T.R."/>
            <person name="Gophna U."/>
        </authorList>
    </citation>
    <scope>NUCLEOTIDE SEQUENCE</scope>
    <source>
        <strain evidence="1">Atlit-48N</strain>
    </source>
</reference>
<accession>A0ACD5I029</accession>
<evidence type="ECO:0000313" key="1">
    <source>
        <dbReference type="EMBL" id="XRJ20027.1"/>
    </source>
</evidence>
<dbReference type="Proteomes" id="UP000257089">
    <property type="component" value="Chromosome"/>
</dbReference>
<organism evidence="1 2">
    <name type="scientific">Haloferax sp. Atlit-48N</name>
    <dbReference type="NCBI Taxonomy" id="2077198"/>
    <lineage>
        <taxon>Archaea</taxon>
        <taxon>Methanobacteriati</taxon>
        <taxon>Methanobacteriota</taxon>
        <taxon>Stenosarchaea group</taxon>
        <taxon>Halobacteria</taxon>
        <taxon>Halobacteriales</taxon>
        <taxon>Haloferacaceae</taxon>
        <taxon>Haloferax</taxon>
    </lineage>
</organism>
<name>A0ACD5I029_9EURY</name>
<sequence length="882" mass="94029">MTAADGDLVVGSEHTTDSDFDDATELTNVSVAGSGDSANLVFTDGQSYFDSFEDQPADSGIPDGWSQDAAYWVPDAVEVSSTYATDGSQSVYIGDLDGTEISRLQPDLHPIPPTTDPVSTDMRYVSADDSGGSIRLALSEDGTRVALVQLDGDSLINYNGAEQTITSVPSADEWVSVRITDIDPVTDTFTVKWETASDNGTVTGLSMWRDMSSGWDTATLGANDGAGYFDDFAHGAGSSYSGRYISSTHNVTDPAEGRVDLSLDNATADVIWQAESSGTWTNVSSATHSTSGTKTADLSSTSADQWRVRVDFETAGSEPTAGLGRDAVYFPVTTPDISAASSSPSGGEVVRYSTPTLSVNISDDDLGTAQGEELTLTWRVDGSVVDTTTRTSNGTASITAPSLSDGNHTWSVTVDDSYGETVSSTEFDFEVQHVEPTITELSPSDNTSLSTRDIELSANLTDSDFAFDGDELTAEFIVDGGVVGSETLTSNGTASTMYTMDGGSASWSVRVSDTYGNTVTSDNRTIRSPSTLTIRNVSTGDPITGSAQVTAKLYSGELIFTKNTSGTIDLTGVPVERGYIIEVTVDGYVTRTVAIESVFEQGDVYLLPETADTVYQEMTLNDQTGDFEASSTVLYVERPIERNGTIEWRVVTGDYFGADSVFKTTLEQDQRYRLVIENDDGDRRELGAYIAAVNGTAPLDVGTIQWQAPKGDTYQWDAFVDDETSALRVMYSDPEDETTDFDIVVHERGNASNVLFESTATNLSSFQRTEPLSQSELEQDWAVNITLERNSQMITIDEPISSAASIRTPVPIDTRWATLGGLVLLVALAAAFPSTLSRVGAVAVVSVATGITWLGWVDIPMSVIGLSGAVALLGLAASFNSY</sequence>
<protein>
    <submittedName>
        <fullName evidence="1">Ig-like domain-containing protein</fullName>
    </submittedName>
</protein>
<proteinExistence type="predicted"/>
<dbReference type="EMBL" id="CP137689">
    <property type="protein sequence ID" value="XRJ20027.1"/>
    <property type="molecule type" value="Genomic_DNA"/>
</dbReference>
<evidence type="ECO:0000313" key="2">
    <source>
        <dbReference type="Proteomes" id="UP000257089"/>
    </source>
</evidence>
<gene>
    <name evidence="1" type="ORF">DEQ67_001490</name>
</gene>